<evidence type="ECO:0000313" key="2">
    <source>
        <dbReference type="Proteomes" id="UP000578449"/>
    </source>
</evidence>
<keyword evidence="2" id="KW-1185">Reference proteome</keyword>
<dbReference type="AlphaFoldDB" id="A0A840P6A1"/>
<dbReference type="RefSeq" id="WP_185052144.1">
    <property type="nucleotide sequence ID" value="NZ_BAABIX010000015.1"/>
</dbReference>
<dbReference type="PANTHER" id="PTHR30283:SF4">
    <property type="entry name" value="PEROXIDE STRESS RESISTANCE PROTEIN YAAA"/>
    <property type="match status" value="1"/>
</dbReference>
<reference evidence="1 2" key="1">
    <citation type="submission" date="2020-08" db="EMBL/GenBank/DDBJ databases">
        <title>Genomic Encyclopedia of Type Strains, Phase IV (KMG-IV): sequencing the most valuable type-strain genomes for metagenomic binning, comparative biology and taxonomic classification.</title>
        <authorList>
            <person name="Goeker M."/>
        </authorList>
    </citation>
    <scope>NUCLEOTIDE SEQUENCE [LARGE SCALE GENOMIC DNA]</scope>
    <source>
        <strain evidence="1 2">DSM 45615</strain>
    </source>
</reference>
<protein>
    <recommendedName>
        <fullName evidence="3">Peroxide stress protein YaaA</fullName>
    </recommendedName>
</protein>
<evidence type="ECO:0000313" key="1">
    <source>
        <dbReference type="EMBL" id="MBB5135198.1"/>
    </source>
</evidence>
<dbReference type="GO" id="GO:0005829">
    <property type="term" value="C:cytosol"/>
    <property type="evidence" value="ECO:0007669"/>
    <property type="project" value="TreeGrafter"/>
</dbReference>
<name>A0A840P6A1_9ACTN</name>
<organism evidence="1 2">
    <name type="scientific">Thermocatellispora tengchongensis</name>
    <dbReference type="NCBI Taxonomy" id="1073253"/>
    <lineage>
        <taxon>Bacteria</taxon>
        <taxon>Bacillati</taxon>
        <taxon>Actinomycetota</taxon>
        <taxon>Actinomycetes</taxon>
        <taxon>Streptosporangiales</taxon>
        <taxon>Streptosporangiaceae</taxon>
        <taxon>Thermocatellispora</taxon>
    </lineage>
</organism>
<dbReference type="GO" id="GO:0033194">
    <property type="term" value="P:response to hydroperoxide"/>
    <property type="evidence" value="ECO:0007669"/>
    <property type="project" value="TreeGrafter"/>
</dbReference>
<dbReference type="PANTHER" id="PTHR30283">
    <property type="entry name" value="PEROXIDE STRESS RESPONSE PROTEIN YAAA"/>
    <property type="match status" value="1"/>
</dbReference>
<accession>A0A840P6A1</accession>
<proteinExistence type="predicted"/>
<dbReference type="Pfam" id="PF03883">
    <property type="entry name" value="H2O2_YaaD"/>
    <property type="match status" value="1"/>
</dbReference>
<gene>
    <name evidence="1" type="ORF">HNP84_004934</name>
</gene>
<sequence>MLIVLPPSEGKAESGDGPPVDVAGLGFPALTPARIRVLDALTAVCERPDAQAVLGLPAGRVADIARNRALRTAATLPAARLYTGVLYDNLGLATLDAAALARAERRLVVFSGLWGLLRPQDRVPPYRLSMGVRLPPVGNLAAFWRPAIGEILDETPGLVVDMRSTTYAAAWRPGARAVSVRVVRDGKVVSHMAKATRGALARSLLLSDAEPETPEKLARHLADLGYRVELGPRPRRGESWTLTCQATV</sequence>
<comment type="caution">
    <text evidence="1">The sequence shown here is derived from an EMBL/GenBank/DDBJ whole genome shotgun (WGS) entry which is preliminary data.</text>
</comment>
<dbReference type="Proteomes" id="UP000578449">
    <property type="component" value="Unassembled WGS sequence"/>
</dbReference>
<dbReference type="EMBL" id="JACHGN010000010">
    <property type="protein sequence ID" value="MBB5135198.1"/>
    <property type="molecule type" value="Genomic_DNA"/>
</dbReference>
<dbReference type="InterPro" id="IPR005583">
    <property type="entry name" value="YaaA"/>
</dbReference>
<evidence type="ECO:0008006" key="3">
    <source>
        <dbReference type="Google" id="ProtNLM"/>
    </source>
</evidence>